<feature type="compositionally biased region" description="Polar residues" evidence="1">
    <location>
        <begin position="164"/>
        <end position="177"/>
    </location>
</feature>
<dbReference type="AlphaFoldDB" id="A0AAN7Q5P7"/>
<feature type="region of interest" description="Disordered" evidence="1">
    <location>
        <begin position="219"/>
        <end position="245"/>
    </location>
</feature>
<evidence type="ECO:0000256" key="1">
    <source>
        <dbReference type="SAM" id="MobiDB-lite"/>
    </source>
</evidence>
<feature type="compositionally biased region" description="Basic and acidic residues" evidence="1">
    <location>
        <begin position="95"/>
        <end position="106"/>
    </location>
</feature>
<evidence type="ECO:0000313" key="2">
    <source>
        <dbReference type="EMBL" id="KAK4760007.1"/>
    </source>
</evidence>
<organism evidence="2 3">
    <name type="scientific">Trapa incisa</name>
    <dbReference type="NCBI Taxonomy" id="236973"/>
    <lineage>
        <taxon>Eukaryota</taxon>
        <taxon>Viridiplantae</taxon>
        <taxon>Streptophyta</taxon>
        <taxon>Embryophyta</taxon>
        <taxon>Tracheophyta</taxon>
        <taxon>Spermatophyta</taxon>
        <taxon>Magnoliopsida</taxon>
        <taxon>eudicotyledons</taxon>
        <taxon>Gunneridae</taxon>
        <taxon>Pentapetalae</taxon>
        <taxon>rosids</taxon>
        <taxon>malvids</taxon>
        <taxon>Myrtales</taxon>
        <taxon>Lythraceae</taxon>
        <taxon>Trapa</taxon>
    </lineage>
</organism>
<feature type="region of interest" description="Disordered" evidence="1">
    <location>
        <begin position="158"/>
        <end position="187"/>
    </location>
</feature>
<sequence length="245" mass="27065">MAAGVQSFPTFTLAKQALSCEDTAGGTLGEPFRCSIKYFRSDSTGPHSSGLGPHIPLPEYIENMRKIGEHLKKKRRWTPIFQPCRILLSYQESAQRGDTERVREQVSLKGEQNKAGNGPIDGRRQEQDSPLTADESKKLTKFVVVSVCVLCKSATANREGPLGHQSSPGQLNSTQPRSYHGHPDHPLPPEAVGYYGARQWAPTTFAFASHFSLISISFSGRGGREPHSKQTRKVIQEETCMKSLQ</sequence>
<proteinExistence type="predicted"/>
<name>A0AAN7Q5P7_9MYRT</name>
<dbReference type="Proteomes" id="UP001345219">
    <property type="component" value="Chromosome 17"/>
</dbReference>
<comment type="caution">
    <text evidence="2">The sequence shown here is derived from an EMBL/GenBank/DDBJ whole genome shotgun (WGS) entry which is preliminary data.</text>
</comment>
<reference evidence="2 3" key="1">
    <citation type="journal article" date="2023" name="Hortic Res">
        <title>Pangenome of water caltrop reveals structural variations and asymmetric subgenome divergence after allopolyploidization.</title>
        <authorList>
            <person name="Zhang X."/>
            <person name="Chen Y."/>
            <person name="Wang L."/>
            <person name="Yuan Y."/>
            <person name="Fang M."/>
            <person name="Shi L."/>
            <person name="Lu R."/>
            <person name="Comes H.P."/>
            <person name="Ma Y."/>
            <person name="Chen Y."/>
            <person name="Huang G."/>
            <person name="Zhou Y."/>
            <person name="Zheng Z."/>
            <person name="Qiu Y."/>
        </authorList>
    </citation>
    <scope>NUCLEOTIDE SEQUENCE [LARGE SCALE GENOMIC DNA]</scope>
    <source>
        <tissue evidence="2">Roots</tissue>
    </source>
</reference>
<evidence type="ECO:0000313" key="3">
    <source>
        <dbReference type="Proteomes" id="UP001345219"/>
    </source>
</evidence>
<accession>A0AAN7Q5P7</accession>
<feature type="region of interest" description="Disordered" evidence="1">
    <location>
        <begin position="93"/>
        <end position="133"/>
    </location>
</feature>
<keyword evidence="3" id="KW-1185">Reference proteome</keyword>
<dbReference type="EMBL" id="JAXIOK010000011">
    <property type="protein sequence ID" value="KAK4760007.1"/>
    <property type="molecule type" value="Genomic_DNA"/>
</dbReference>
<feature type="compositionally biased region" description="Basic and acidic residues" evidence="1">
    <location>
        <begin position="222"/>
        <end position="245"/>
    </location>
</feature>
<protein>
    <submittedName>
        <fullName evidence="2">Uncharacterized protein</fullName>
    </submittedName>
</protein>
<gene>
    <name evidence="2" type="ORF">SAY87_023138</name>
</gene>